<dbReference type="EMBL" id="CP032416">
    <property type="protein sequence ID" value="AYD41015.1"/>
    <property type="molecule type" value="Genomic_DNA"/>
</dbReference>
<sequence>MKEMFVERHEDLLRIVIRNDGVIEEYFMEEDSCVPCYGEIYLGIVKNVVPSIGCAFIDIGYEKNAYIYVDEKFNNGNLKKGDSIIVQIVKEGSYDKGPRVTGDISIPGVYSALITSNTMVNFSKKITDRDFKEYIIHNIKKPKDTGVMLRTAAGNAKIEDINNEMKKLYILYNDVIMKANYNTKSGILFNNGGIIGKILRDRVSFYNLSVYLNDEKDYISIKNFLEDSLYNEMESKIFIGKPNLFEHYGIENELLKLLNDRIYLKCGGYIVINKTEAMYVIDVNSGKNIKNYTKERTAYNTNYEAAEEIARQIRLRNLSGIIVVDFIDMKDELNKCKVIDKLKNGFCDDKNKTAVYPFTELNLVQIARKRVNRSLYEYIYENCDVCSGKGKRLKFSYLCMLIRNKIEERVCGNNIKNIHITLNTIYERSVESNMLQFIRNINALCLNIYLTYDSKLYYKVEPLIFSSQINALSDFNVYTSNHSI</sequence>
<name>A0A386H668_9CLOT</name>
<dbReference type="Gene3D" id="2.40.50.140">
    <property type="entry name" value="Nucleic acid-binding proteins"/>
    <property type="match status" value="1"/>
</dbReference>
<dbReference type="InterPro" id="IPR003029">
    <property type="entry name" value="S1_domain"/>
</dbReference>
<dbReference type="Proteomes" id="UP000266301">
    <property type="component" value="Chromosome"/>
</dbReference>
<organism evidence="7 8">
    <name type="scientific">Clostridium fermenticellae</name>
    <dbReference type="NCBI Taxonomy" id="2068654"/>
    <lineage>
        <taxon>Bacteria</taxon>
        <taxon>Bacillati</taxon>
        <taxon>Bacillota</taxon>
        <taxon>Clostridia</taxon>
        <taxon>Eubacteriales</taxon>
        <taxon>Clostridiaceae</taxon>
        <taxon>Clostridium</taxon>
    </lineage>
</organism>
<evidence type="ECO:0000256" key="3">
    <source>
        <dbReference type="ARBA" id="ARBA00022801"/>
    </source>
</evidence>
<comment type="cofactor">
    <cofactor evidence="1">
        <name>Mg(2+)</name>
        <dbReference type="ChEBI" id="CHEBI:18420"/>
    </cofactor>
</comment>
<dbReference type="GO" id="GO:0046872">
    <property type="term" value="F:metal ion binding"/>
    <property type="evidence" value="ECO:0007669"/>
    <property type="project" value="UniProtKB-KW"/>
</dbReference>
<dbReference type="PANTHER" id="PTHR30001">
    <property type="entry name" value="RIBONUCLEASE"/>
    <property type="match status" value="1"/>
</dbReference>
<keyword evidence="5" id="KW-0694">RNA-binding</keyword>
<dbReference type="CDD" id="cd04453">
    <property type="entry name" value="S1_RNase_E"/>
    <property type="match status" value="1"/>
</dbReference>
<evidence type="ECO:0000256" key="5">
    <source>
        <dbReference type="ARBA" id="ARBA00022884"/>
    </source>
</evidence>
<reference evidence="7 8" key="1">
    <citation type="journal article" date="2019" name="Int. J. Syst. Evol. Microbiol.">
        <title>Clostridium fermenticellae sp. nov., isolated from the mud in a fermentation cellar for the production of the Chinese liquor, baijiu.</title>
        <authorList>
            <person name="Xu P.X."/>
            <person name="Chai L.J."/>
            <person name="Qiu T."/>
            <person name="Zhang X.J."/>
            <person name="Lu Z.M."/>
            <person name="Xiao C."/>
            <person name="Wang S.T."/>
            <person name="Shen C.H."/>
            <person name="Shi J.S."/>
            <person name="Xu Z.H."/>
        </authorList>
    </citation>
    <scope>NUCLEOTIDE SEQUENCE [LARGE SCALE GENOMIC DNA]</scope>
    <source>
        <strain evidence="7 8">JN500901</strain>
    </source>
</reference>
<dbReference type="AlphaFoldDB" id="A0A386H668"/>
<dbReference type="SUPFAM" id="SSF50249">
    <property type="entry name" value="Nucleic acid-binding proteins"/>
    <property type="match status" value="1"/>
</dbReference>
<accession>A0A386H668</accession>
<dbReference type="GO" id="GO:0006364">
    <property type="term" value="P:rRNA processing"/>
    <property type="evidence" value="ECO:0007669"/>
    <property type="project" value="TreeGrafter"/>
</dbReference>
<dbReference type="RefSeq" id="WP_119973506.1">
    <property type="nucleotide sequence ID" value="NZ_CP032416.1"/>
</dbReference>
<evidence type="ECO:0000256" key="1">
    <source>
        <dbReference type="ARBA" id="ARBA00001946"/>
    </source>
</evidence>
<evidence type="ECO:0000256" key="4">
    <source>
        <dbReference type="ARBA" id="ARBA00022842"/>
    </source>
</evidence>
<dbReference type="InterPro" id="IPR019307">
    <property type="entry name" value="RNA-bd_AU-1/RNase_E/G"/>
</dbReference>
<evidence type="ECO:0000313" key="7">
    <source>
        <dbReference type="EMBL" id="AYD41015.1"/>
    </source>
</evidence>
<keyword evidence="2" id="KW-0479">Metal-binding</keyword>
<keyword evidence="8" id="KW-1185">Reference proteome</keyword>
<dbReference type="Pfam" id="PF10150">
    <property type="entry name" value="RNase_E_G"/>
    <property type="match status" value="1"/>
</dbReference>
<dbReference type="InterPro" id="IPR004659">
    <property type="entry name" value="RNase_E/G"/>
</dbReference>
<feature type="domain" description="S1 motif" evidence="6">
    <location>
        <begin position="36"/>
        <end position="103"/>
    </location>
</feature>
<proteinExistence type="predicted"/>
<dbReference type="GO" id="GO:0003723">
    <property type="term" value="F:RNA binding"/>
    <property type="evidence" value="ECO:0007669"/>
    <property type="project" value="UniProtKB-KW"/>
</dbReference>
<dbReference type="InterPro" id="IPR012340">
    <property type="entry name" value="NA-bd_OB-fold"/>
</dbReference>
<keyword evidence="3" id="KW-0378">Hydrolase</keyword>
<dbReference type="OrthoDB" id="9804278at2"/>
<keyword evidence="4" id="KW-0460">Magnesium</keyword>
<evidence type="ECO:0000259" key="6">
    <source>
        <dbReference type="SMART" id="SM00316"/>
    </source>
</evidence>
<dbReference type="GO" id="GO:0016787">
    <property type="term" value="F:hydrolase activity"/>
    <property type="evidence" value="ECO:0007669"/>
    <property type="project" value="UniProtKB-KW"/>
</dbReference>
<dbReference type="SMART" id="SM00316">
    <property type="entry name" value="S1"/>
    <property type="match status" value="1"/>
</dbReference>
<protein>
    <submittedName>
        <fullName evidence="7">Ribonuclease E/G</fullName>
    </submittedName>
</protein>
<dbReference type="GO" id="GO:0005737">
    <property type="term" value="C:cytoplasm"/>
    <property type="evidence" value="ECO:0007669"/>
    <property type="project" value="TreeGrafter"/>
</dbReference>
<evidence type="ECO:0000313" key="8">
    <source>
        <dbReference type="Proteomes" id="UP000266301"/>
    </source>
</evidence>
<dbReference type="GO" id="GO:0004540">
    <property type="term" value="F:RNA nuclease activity"/>
    <property type="evidence" value="ECO:0007669"/>
    <property type="project" value="InterPro"/>
</dbReference>
<evidence type="ECO:0000256" key="2">
    <source>
        <dbReference type="ARBA" id="ARBA00022723"/>
    </source>
</evidence>
<dbReference type="KEGG" id="cfer:D4Z93_10965"/>
<gene>
    <name evidence="7" type="ORF">D4Z93_10965</name>
</gene>
<dbReference type="PANTHER" id="PTHR30001:SF0">
    <property type="entry name" value="RIBONUCLEASE G"/>
    <property type="match status" value="1"/>
</dbReference>